<evidence type="ECO:0000313" key="2">
    <source>
        <dbReference type="EMBL" id="PHH70135.1"/>
    </source>
</evidence>
<keyword evidence="1" id="KW-0812">Transmembrane</keyword>
<reference evidence="2 3" key="1">
    <citation type="submission" date="2017-06" db="EMBL/GenBank/DDBJ databases">
        <title>Ant-infecting Ophiocordyceps genomes reveal a high diversity of potential behavioral manipulation genes and a possible major role for enterotoxins.</title>
        <authorList>
            <person name="De Bekker C."/>
            <person name="Evans H.C."/>
            <person name="Brachmann A."/>
            <person name="Hughes D.P."/>
        </authorList>
    </citation>
    <scope>NUCLEOTIDE SEQUENCE [LARGE SCALE GENOMIC DNA]</scope>
    <source>
        <strain evidence="2 3">Map16</strain>
    </source>
</reference>
<comment type="caution">
    <text evidence="2">The sequence shown here is derived from an EMBL/GenBank/DDBJ whole genome shotgun (WGS) entry which is preliminary data.</text>
</comment>
<evidence type="ECO:0000313" key="3">
    <source>
        <dbReference type="Proteomes" id="UP000226431"/>
    </source>
</evidence>
<gene>
    <name evidence="2" type="ORF">CDD80_6213</name>
</gene>
<dbReference type="Proteomes" id="UP000226431">
    <property type="component" value="Unassembled WGS sequence"/>
</dbReference>
<name>A0A2C5YKU5_9HYPO</name>
<evidence type="ECO:0000256" key="1">
    <source>
        <dbReference type="SAM" id="Phobius"/>
    </source>
</evidence>
<keyword evidence="1" id="KW-1133">Transmembrane helix</keyword>
<feature type="transmembrane region" description="Helical" evidence="1">
    <location>
        <begin position="64"/>
        <end position="85"/>
    </location>
</feature>
<accession>A0A2C5YKU5</accession>
<keyword evidence="3" id="KW-1185">Reference proteome</keyword>
<sequence>MYDYNVGMTKMTTTKKKMTTKKMMLMIAPKNKRANRGPSHVAVLAAAMVESASGRDSVKGEIAVVAGHLSSTVAAAAAAAAALLWDAMRRP</sequence>
<dbReference type="EMBL" id="NJES01000664">
    <property type="protein sequence ID" value="PHH70135.1"/>
    <property type="molecule type" value="Genomic_DNA"/>
</dbReference>
<dbReference type="AlphaFoldDB" id="A0A2C5YKU5"/>
<protein>
    <submittedName>
        <fullName evidence="2">Uncharacterized protein</fullName>
    </submittedName>
</protein>
<keyword evidence="1" id="KW-0472">Membrane</keyword>
<proteinExistence type="predicted"/>
<organism evidence="2 3">
    <name type="scientific">Ophiocordyceps camponoti-rufipedis</name>
    <dbReference type="NCBI Taxonomy" id="2004952"/>
    <lineage>
        <taxon>Eukaryota</taxon>
        <taxon>Fungi</taxon>
        <taxon>Dikarya</taxon>
        <taxon>Ascomycota</taxon>
        <taxon>Pezizomycotina</taxon>
        <taxon>Sordariomycetes</taxon>
        <taxon>Hypocreomycetidae</taxon>
        <taxon>Hypocreales</taxon>
        <taxon>Ophiocordycipitaceae</taxon>
        <taxon>Ophiocordyceps</taxon>
    </lineage>
</organism>